<sequence length="327" mass="33471">MVQLVIAASVLGPISIGFYRLAIAAVVLLLFTARQLSALIRAFRIAPGATLVSGAGLGVYQALYFLGVAWAGVGVATVVALGMAPILTATWESVRSRTRPSPLTLSSVSVALIGLAMVATAGTEVTAAAPKPVLGLLASAGSGVLYSITALVSRHVAQRIPALMLTTMTTTIGALTLLPIAVVTGIGFSPNLRTISGLIFLGVMTTAVAYGLYYAGLKTVAGSTAAVLTLLEPVTAAVLAVILLTEPMSMWTVFGSVLLLSSIAALYLSPMPRQGEPLLAGGPLEIGYVLVDHFPDSTRGVDVIARQPSGADSLSGLVMNDDLQTRG</sequence>
<evidence type="ECO:0000256" key="6">
    <source>
        <dbReference type="ARBA" id="ARBA00023136"/>
    </source>
</evidence>
<keyword evidence="5 7" id="KW-1133">Transmembrane helix</keyword>
<feature type="transmembrane region" description="Helical" evidence="7">
    <location>
        <begin position="164"/>
        <end position="188"/>
    </location>
</feature>
<feature type="transmembrane region" description="Helical" evidence="7">
    <location>
        <begin position="194"/>
        <end position="213"/>
    </location>
</feature>
<dbReference type="Pfam" id="PF00892">
    <property type="entry name" value="EamA"/>
    <property type="match status" value="1"/>
</dbReference>
<keyword evidence="3" id="KW-1003">Cell membrane</keyword>
<evidence type="ECO:0000313" key="9">
    <source>
        <dbReference type="EMBL" id="AZI57896.1"/>
    </source>
</evidence>
<feature type="transmembrane region" description="Helical" evidence="7">
    <location>
        <begin position="225"/>
        <end position="244"/>
    </location>
</feature>
<evidence type="ECO:0000256" key="5">
    <source>
        <dbReference type="ARBA" id="ARBA00022989"/>
    </source>
</evidence>
<evidence type="ECO:0000256" key="1">
    <source>
        <dbReference type="ARBA" id="ARBA00004651"/>
    </source>
</evidence>
<feature type="transmembrane region" description="Helical" evidence="7">
    <location>
        <begin position="250"/>
        <end position="268"/>
    </location>
</feature>
<accession>A0A3G8ZV57</accession>
<dbReference type="Proteomes" id="UP000268084">
    <property type="component" value="Chromosome"/>
</dbReference>
<name>A0A3G8ZV57_9ACTN</name>
<gene>
    <name evidence="9" type="ORF">EH165_06805</name>
</gene>
<evidence type="ECO:0000256" key="3">
    <source>
        <dbReference type="ARBA" id="ARBA00022475"/>
    </source>
</evidence>
<feature type="transmembrane region" description="Helical" evidence="7">
    <location>
        <begin position="43"/>
        <end position="63"/>
    </location>
</feature>
<keyword evidence="6 7" id="KW-0472">Membrane</keyword>
<evidence type="ECO:0000256" key="2">
    <source>
        <dbReference type="ARBA" id="ARBA00007362"/>
    </source>
</evidence>
<dbReference type="GO" id="GO:0005886">
    <property type="term" value="C:plasma membrane"/>
    <property type="evidence" value="ECO:0007669"/>
    <property type="project" value="UniProtKB-SubCell"/>
</dbReference>
<comment type="similarity">
    <text evidence="2">Belongs to the EamA transporter family.</text>
</comment>
<dbReference type="AlphaFoldDB" id="A0A3G8ZV57"/>
<dbReference type="SUPFAM" id="SSF103481">
    <property type="entry name" value="Multidrug resistance efflux transporter EmrE"/>
    <property type="match status" value="2"/>
</dbReference>
<dbReference type="InterPro" id="IPR000620">
    <property type="entry name" value="EamA_dom"/>
</dbReference>
<dbReference type="OrthoDB" id="4937919at2"/>
<dbReference type="InterPro" id="IPR050638">
    <property type="entry name" value="AA-Vitamin_Transporters"/>
</dbReference>
<keyword evidence="4 7" id="KW-0812">Transmembrane</keyword>
<evidence type="ECO:0000259" key="8">
    <source>
        <dbReference type="Pfam" id="PF00892"/>
    </source>
</evidence>
<reference evidence="9 10" key="2">
    <citation type="submission" date="2018-12" db="EMBL/GenBank/DDBJ databases">
        <title>Nakamurella antarcticus sp. nov., isolated from Antarctica South Shetland Islands soil.</title>
        <authorList>
            <person name="Peng F."/>
        </authorList>
    </citation>
    <scope>NUCLEOTIDE SEQUENCE [LARGE SCALE GENOMIC DNA]</scope>
    <source>
        <strain evidence="9 10">S14-144</strain>
    </source>
</reference>
<feature type="transmembrane region" description="Helical" evidence="7">
    <location>
        <begin position="6"/>
        <end position="31"/>
    </location>
</feature>
<feature type="transmembrane region" description="Helical" evidence="7">
    <location>
        <begin position="103"/>
        <end position="121"/>
    </location>
</feature>
<evidence type="ECO:0000256" key="7">
    <source>
        <dbReference type="SAM" id="Phobius"/>
    </source>
</evidence>
<organism evidence="9 10">
    <name type="scientific">Nakamurella antarctica</name>
    <dbReference type="NCBI Taxonomy" id="1902245"/>
    <lineage>
        <taxon>Bacteria</taxon>
        <taxon>Bacillati</taxon>
        <taxon>Actinomycetota</taxon>
        <taxon>Actinomycetes</taxon>
        <taxon>Nakamurellales</taxon>
        <taxon>Nakamurellaceae</taxon>
        <taxon>Nakamurella</taxon>
    </lineage>
</organism>
<dbReference type="PANTHER" id="PTHR32322">
    <property type="entry name" value="INNER MEMBRANE TRANSPORTER"/>
    <property type="match status" value="1"/>
</dbReference>
<keyword evidence="10" id="KW-1185">Reference proteome</keyword>
<dbReference type="InterPro" id="IPR037185">
    <property type="entry name" value="EmrE-like"/>
</dbReference>
<feature type="domain" description="EamA" evidence="8">
    <location>
        <begin position="134"/>
        <end position="267"/>
    </location>
</feature>
<evidence type="ECO:0000313" key="10">
    <source>
        <dbReference type="Proteomes" id="UP000268084"/>
    </source>
</evidence>
<dbReference type="PANTHER" id="PTHR32322:SF18">
    <property type="entry name" value="S-ADENOSYLMETHIONINE_S-ADENOSYLHOMOCYSTEINE TRANSPORTER"/>
    <property type="match status" value="1"/>
</dbReference>
<proteinExistence type="inferred from homology"/>
<feature type="transmembrane region" description="Helical" evidence="7">
    <location>
        <begin position="69"/>
        <end position="91"/>
    </location>
</feature>
<dbReference type="EMBL" id="CP034170">
    <property type="protein sequence ID" value="AZI57896.1"/>
    <property type="molecule type" value="Genomic_DNA"/>
</dbReference>
<reference evidence="9 10" key="1">
    <citation type="submission" date="2018-11" db="EMBL/GenBank/DDBJ databases">
        <authorList>
            <person name="Da X."/>
        </authorList>
    </citation>
    <scope>NUCLEOTIDE SEQUENCE [LARGE SCALE GENOMIC DNA]</scope>
    <source>
        <strain evidence="9 10">S14-144</strain>
    </source>
</reference>
<comment type="subcellular location">
    <subcellularLocation>
        <location evidence="1">Cell membrane</location>
        <topology evidence="1">Multi-pass membrane protein</topology>
    </subcellularLocation>
</comment>
<evidence type="ECO:0000256" key="4">
    <source>
        <dbReference type="ARBA" id="ARBA00022692"/>
    </source>
</evidence>
<dbReference type="KEGG" id="nak:EH165_06805"/>
<feature type="transmembrane region" description="Helical" evidence="7">
    <location>
        <begin position="133"/>
        <end position="152"/>
    </location>
</feature>
<protein>
    <submittedName>
        <fullName evidence="9">EamA family transporter</fullName>
    </submittedName>
</protein>